<evidence type="ECO:0000313" key="2">
    <source>
        <dbReference type="EMBL" id="AWT58957.1"/>
    </source>
</evidence>
<evidence type="ECO:0000313" key="3">
    <source>
        <dbReference type="Proteomes" id="UP000247465"/>
    </source>
</evidence>
<comment type="similarity">
    <text evidence="1">Belongs to the short-chain dehydrogenases/reductases (SDR) family.</text>
</comment>
<reference evidence="2 3" key="1">
    <citation type="submission" date="2018-06" db="EMBL/GenBank/DDBJ databases">
        <title>Draft Genome Sequence of a Novel Marine Bacterium Related to the Verrucomicrobia.</title>
        <authorList>
            <person name="Vosseberg J."/>
            <person name="Martijn J."/>
            <person name="Ettema T.J.G."/>
        </authorList>
    </citation>
    <scope>NUCLEOTIDE SEQUENCE [LARGE SCALE GENOMIC DNA]</scope>
    <source>
        <strain evidence="2">TARA_B100001123</strain>
    </source>
</reference>
<dbReference type="Proteomes" id="UP000247465">
    <property type="component" value="Chromosome"/>
</dbReference>
<evidence type="ECO:0000256" key="1">
    <source>
        <dbReference type="ARBA" id="ARBA00006484"/>
    </source>
</evidence>
<dbReference type="AlphaFoldDB" id="A0A2Z4AGB4"/>
<sequence>MDLGLSDRVAVVTGGSEGIGKATAVSLAAEGANVIILARTQSKLDSALEEIRSTAVGEVESISCNVTERVTVDRTFDRILRKWGKIDILINNAGYGNANSFNALNDELLGDDLKLKVYGAVYCSQAVLPSMRKGRWGRIINITTAAGKAASGSSVPTSMSRAAGIAMTKAMSKEYAADNVLVNTVCIGSIKSGQNDRHWEAMVAEGSKLTLDEYYANNGKGIPLGRVGEAREAGDLICFLASERASYISGTAINMDGGAAPVV</sequence>
<dbReference type="InterPro" id="IPR002347">
    <property type="entry name" value="SDR_fam"/>
</dbReference>
<dbReference type="Gene3D" id="3.40.50.720">
    <property type="entry name" value="NAD(P)-binding Rossmann-like Domain"/>
    <property type="match status" value="1"/>
</dbReference>
<dbReference type="InterPro" id="IPR050259">
    <property type="entry name" value="SDR"/>
</dbReference>
<dbReference type="GO" id="GO:0004316">
    <property type="term" value="F:3-oxoacyl-[acyl-carrier-protein] reductase (NADPH) activity"/>
    <property type="evidence" value="ECO:0007669"/>
    <property type="project" value="UniProtKB-EC"/>
</dbReference>
<protein>
    <submittedName>
        <fullName evidence="2">3-oxoacyl-[acyl-carrier-protein] reductase FabG</fullName>
        <ecNumber evidence="2">1.1.1.100</ecNumber>
    </submittedName>
</protein>
<accession>A0A2Z4AGB4</accession>
<gene>
    <name evidence="2" type="primary">fabG_1</name>
    <name evidence="2" type="ORF">DF168_00129</name>
</gene>
<dbReference type="EMBL" id="CP029803">
    <property type="protein sequence ID" value="AWT58957.1"/>
    <property type="molecule type" value="Genomic_DNA"/>
</dbReference>
<dbReference type="InterPro" id="IPR036291">
    <property type="entry name" value="NAD(P)-bd_dom_sf"/>
</dbReference>
<dbReference type="Pfam" id="PF13561">
    <property type="entry name" value="adh_short_C2"/>
    <property type="match status" value="1"/>
</dbReference>
<organism evidence="2 3">
    <name type="scientific">Candidatus Moanibacter tarae</name>
    <dbReference type="NCBI Taxonomy" id="2200854"/>
    <lineage>
        <taxon>Bacteria</taxon>
        <taxon>Pseudomonadati</taxon>
        <taxon>Verrucomicrobiota</taxon>
        <taxon>Opitutia</taxon>
        <taxon>Puniceicoccales</taxon>
        <taxon>Puniceicoccales incertae sedis</taxon>
        <taxon>Candidatus Moanibacter</taxon>
    </lineage>
</organism>
<dbReference type="FunFam" id="3.40.50.720:FF:000084">
    <property type="entry name" value="Short-chain dehydrogenase reductase"/>
    <property type="match status" value="1"/>
</dbReference>
<dbReference type="EC" id="1.1.1.100" evidence="2"/>
<dbReference type="PANTHER" id="PTHR42879">
    <property type="entry name" value="3-OXOACYL-(ACYL-CARRIER-PROTEIN) REDUCTASE"/>
    <property type="match status" value="1"/>
</dbReference>
<dbReference type="SUPFAM" id="SSF51735">
    <property type="entry name" value="NAD(P)-binding Rossmann-fold domains"/>
    <property type="match status" value="1"/>
</dbReference>
<proteinExistence type="inferred from homology"/>
<keyword evidence="2" id="KW-0560">Oxidoreductase</keyword>
<name>A0A2Z4AGB4_9BACT</name>
<dbReference type="PRINTS" id="PR00081">
    <property type="entry name" value="GDHRDH"/>
</dbReference>
<dbReference type="PRINTS" id="PR00080">
    <property type="entry name" value="SDRFAMILY"/>
</dbReference>
<dbReference type="KEGG" id="mtar:DF168_00129"/>